<dbReference type="EMBL" id="JBHRTI010000003">
    <property type="protein sequence ID" value="MFC3147452.1"/>
    <property type="molecule type" value="Genomic_DNA"/>
</dbReference>
<name>A0ABV7H1F9_9BURK</name>
<reference evidence="3" key="1">
    <citation type="journal article" date="2019" name="Int. J. Syst. Evol. Microbiol.">
        <title>The Global Catalogue of Microorganisms (GCM) 10K type strain sequencing project: providing services to taxonomists for standard genome sequencing and annotation.</title>
        <authorList>
            <consortium name="The Broad Institute Genomics Platform"/>
            <consortium name="The Broad Institute Genome Sequencing Center for Infectious Disease"/>
            <person name="Wu L."/>
            <person name="Ma J."/>
        </authorList>
    </citation>
    <scope>NUCLEOTIDE SEQUENCE [LARGE SCALE GENOMIC DNA]</scope>
    <source>
        <strain evidence="3">KCTC 52168</strain>
    </source>
</reference>
<accession>A0ABV7H1F9</accession>
<keyword evidence="3" id="KW-1185">Reference proteome</keyword>
<dbReference type="RefSeq" id="WP_414859627.1">
    <property type="nucleotide sequence ID" value="NZ_CP180191.1"/>
</dbReference>
<comment type="caution">
    <text evidence="2">The sequence shown here is derived from an EMBL/GenBank/DDBJ whole genome shotgun (WGS) entry which is preliminary data.</text>
</comment>
<keyword evidence="1" id="KW-0472">Membrane</keyword>
<proteinExistence type="predicted"/>
<evidence type="ECO:0000313" key="2">
    <source>
        <dbReference type="EMBL" id="MFC3147452.1"/>
    </source>
</evidence>
<feature type="transmembrane region" description="Helical" evidence="1">
    <location>
        <begin position="63"/>
        <end position="85"/>
    </location>
</feature>
<gene>
    <name evidence="2" type="ORF">ACFOEN_07345</name>
</gene>
<protein>
    <submittedName>
        <fullName evidence="2">Uncharacterized protein</fullName>
    </submittedName>
</protein>
<keyword evidence="1" id="KW-0812">Transmembrane</keyword>
<evidence type="ECO:0000256" key="1">
    <source>
        <dbReference type="SAM" id="Phobius"/>
    </source>
</evidence>
<organism evidence="2 3">
    <name type="scientific">Piscinibacterium candidicorallinum</name>
    <dbReference type="NCBI Taxonomy" id="1793872"/>
    <lineage>
        <taxon>Bacteria</taxon>
        <taxon>Pseudomonadati</taxon>
        <taxon>Pseudomonadota</taxon>
        <taxon>Betaproteobacteria</taxon>
        <taxon>Burkholderiales</taxon>
        <taxon>Piscinibacterium</taxon>
    </lineage>
</organism>
<keyword evidence="1" id="KW-1133">Transmembrane helix</keyword>
<sequence>MLICPHCKQRGIPEMSFLTSHLYGFAACERCAAVVEQRWERNSPALLATVCLGSLLPVMTKEFALAGATRLALCAALLAIGLLVARRMVQWKVLQPGRPLAH</sequence>
<evidence type="ECO:0000313" key="3">
    <source>
        <dbReference type="Proteomes" id="UP001595556"/>
    </source>
</evidence>
<dbReference type="Proteomes" id="UP001595556">
    <property type="component" value="Unassembled WGS sequence"/>
</dbReference>